<reference evidence="1 2" key="1">
    <citation type="submission" date="2016-04" db="EMBL/GenBank/DDBJ databases">
        <title>Draft genome sequence of Aeribacillus pallidus 8m3 from petroleum reservoir.</title>
        <authorList>
            <person name="Poltaraus A.B."/>
            <person name="Nazina T.N."/>
            <person name="Tourova T.P."/>
            <person name="Malakho S.M."/>
            <person name="Korshunova A.V."/>
            <person name="Sokolova D.S."/>
        </authorList>
    </citation>
    <scope>NUCLEOTIDE SEQUENCE [LARGE SCALE GENOMIC DNA]</scope>
    <source>
        <strain evidence="1 2">8m3</strain>
    </source>
</reference>
<dbReference type="STRING" id="33936.AZI98_12255"/>
<dbReference type="Proteomes" id="UP000076476">
    <property type="component" value="Unassembled WGS sequence"/>
</dbReference>
<proteinExistence type="predicted"/>
<keyword evidence="2" id="KW-1185">Reference proteome</keyword>
<accession>A0A165XBL8</accession>
<gene>
    <name evidence="1" type="ORF">AZI98_12255</name>
</gene>
<name>A0A165XBL8_9BACI</name>
<dbReference type="EMBL" id="LWBR01000035">
    <property type="protein sequence ID" value="KZN95839.1"/>
    <property type="molecule type" value="Genomic_DNA"/>
</dbReference>
<evidence type="ECO:0000313" key="1">
    <source>
        <dbReference type="EMBL" id="KZN95839.1"/>
    </source>
</evidence>
<organism evidence="1 2">
    <name type="scientific">Aeribacillus pallidus</name>
    <dbReference type="NCBI Taxonomy" id="33936"/>
    <lineage>
        <taxon>Bacteria</taxon>
        <taxon>Bacillati</taxon>
        <taxon>Bacillota</taxon>
        <taxon>Bacilli</taxon>
        <taxon>Bacillales</taxon>
        <taxon>Bacillaceae</taxon>
        <taxon>Aeribacillus</taxon>
    </lineage>
</organism>
<dbReference type="RefSeq" id="WP_063388573.1">
    <property type="nucleotide sequence ID" value="NZ_LWBR01000035.1"/>
</dbReference>
<evidence type="ECO:0000313" key="2">
    <source>
        <dbReference type="Proteomes" id="UP000076476"/>
    </source>
</evidence>
<protein>
    <submittedName>
        <fullName evidence="1">Uncharacterized protein</fullName>
    </submittedName>
</protein>
<sequence>MAYIIDQIRLMEDNQIVTRSILVDGNQFRFKEKQLDQFRFMKMDGSSYFMTPGFVMLDQNIQYLDQSHSFKLYVKNLIQKGCTFLIAAVDLPFERQWDEKKKHIRKVMMNSPIDYAIAAKIPIERLTPSIIRMLKREKITVIIVEIKQIAELDDVPWEWIRETLFPKQTPIFPHFSSEDQSIFHQLKSKWRQIVKKYKLPSLEECPENGVPLTKEALMKIGLYPIRGEILSGSNVDYNLFRMIDLVEENNYLDYYNHNPEVIVHNGSVLKAGEQIFYKPGFGKEVQLNAPGRFNMYSQPINKY</sequence>
<dbReference type="OrthoDB" id="2959323at2"/>
<dbReference type="AlphaFoldDB" id="A0A165XBL8"/>
<comment type="caution">
    <text evidence="1">The sequence shown here is derived from an EMBL/GenBank/DDBJ whole genome shotgun (WGS) entry which is preliminary data.</text>
</comment>